<dbReference type="OrthoDB" id="676614at2"/>
<dbReference type="InterPro" id="IPR047690">
    <property type="entry name" value="IPExxxVDY_fam"/>
</dbReference>
<keyword evidence="2" id="KW-1185">Reference proteome</keyword>
<dbReference type="EMBL" id="SUME01000002">
    <property type="protein sequence ID" value="TJZ61892.1"/>
    <property type="molecule type" value="Genomic_DNA"/>
</dbReference>
<dbReference type="Proteomes" id="UP000306808">
    <property type="component" value="Unassembled WGS sequence"/>
</dbReference>
<evidence type="ECO:0000313" key="2">
    <source>
        <dbReference type="Proteomes" id="UP000306808"/>
    </source>
</evidence>
<organism evidence="1 2">
    <name type="scientific">Sphingobacterium olei</name>
    <dbReference type="NCBI Taxonomy" id="2571155"/>
    <lineage>
        <taxon>Bacteria</taxon>
        <taxon>Pseudomonadati</taxon>
        <taxon>Bacteroidota</taxon>
        <taxon>Sphingobacteriia</taxon>
        <taxon>Sphingobacteriales</taxon>
        <taxon>Sphingobacteriaceae</taxon>
        <taxon>Sphingobacterium</taxon>
    </lineage>
</organism>
<dbReference type="NCBIfam" id="NF033205">
    <property type="entry name" value="IPExxxVDY"/>
    <property type="match status" value="1"/>
</dbReference>
<comment type="caution">
    <text evidence="1">The sequence shown here is derived from an EMBL/GenBank/DDBJ whole genome shotgun (WGS) entry which is preliminary data.</text>
</comment>
<gene>
    <name evidence="1" type="ORF">FAZ15_05070</name>
</gene>
<sequence>MNKITFKLETDFDLELDFILIGVSSSLRDYRLCHFINKHTGLKFIYGKEDPLDHNNNLKNKSQEELDYHIVFEKSKNKKDNIHHFPTYRYCNDSYEYEFYIINNKSVENGILLPEAANFDYFLIIKHFIDEEDLETLVENLKKVKDILLVKEIDPITLKSKENLIF</sequence>
<proteinExistence type="predicted"/>
<dbReference type="RefSeq" id="WP_136900240.1">
    <property type="nucleotide sequence ID" value="NZ_SUME01000002.1"/>
</dbReference>
<protein>
    <submittedName>
        <fullName evidence="1">IPExxxVDY family protein</fullName>
    </submittedName>
</protein>
<evidence type="ECO:0000313" key="1">
    <source>
        <dbReference type="EMBL" id="TJZ61892.1"/>
    </source>
</evidence>
<dbReference type="AlphaFoldDB" id="A0A4U0P5B1"/>
<accession>A0A4U0P5B1</accession>
<reference evidence="1 2" key="1">
    <citation type="submission" date="2019-04" db="EMBL/GenBank/DDBJ databases">
        <title>Sphingobacterium olei sp. nov., isolated from oil-contaminated soil.</title>
        <authorList>
            <person name="Liu B."/>
        </authorList>
    </citation>
    <scope>NUCLEOTIDE SEQUENCE [LARGE SCALE GENOMIC DNA]</scope>
    <source>
        <strain evidence="1 2">HAL-9</strain>
    </source>
</reference>
<name>A0A4U0P5B1_9SPHI</name>